<feature type="non-terminal residue" evidence="2">
    <location>
        <position position="71"/>
    </location>
</feature>
<organism evidence="2 3">
    <name type="scientific">Coemansia asiatica</name>
    <dbReference type="NCBI Taxonomy" id="1052880"/>
    <lineage>
        <taxon>Eukaryota</taxon>
        <taxon>Fungi</taxon>
        <taxon>Fungi incertae sedis</taxon>
        <taxon>Zoopagomycota</taxon>
        <taxon>Kickxellomycotina</taxon>
        <taxon>Kickxellomycetes</taxon>
        <taxon>Kickxellales</taxon>
        <taxon>Kickxellaceae</taxon>
        <taxon>Coemansia</taxon>
    </lineage>
</organism>
<comment type="caution">
    <text evidence="2">The sequence shown here is derived from an EMBL/GenBank/DDBJ whole genome shotgun (WGS) entry which is preliminary data.</text>
</comment>
<dbReference type="AlphaFoldDB" id="A0A9W8CHI9"/>
<feature type="region of interest" description="Disordered" evidence="1">
    <location>
        <begin position="1"/>
        <end position="71"/>
    </location>
</feature>
<feature type="compositionally biased region" description="Polar residues" evidence="1">
    <location>
        <begin position="48"/>
        <end position="71"/>
    </location>
</feature>
<evidence type="ECO:0000313" key="3">
    <source>
        <dbReference type="Proteomes" id="UP001145021"/>
    </source>
</evidence>
<dbReference type="Proteomes" id="UP001145021">
    <property type="component" value="Unassembled WGS sequence"/>
</dbReference>
<accession>A0A9W8CHI9</accession>
<evidence type="ECO:0000313" key="2">
    <source>
        <dbReference type="EMBL" id="KAJ1642134.1"/>
    </source>
</evidence>
<keyword evidence="3" id="KW-1185">Reference proteome</keyword>
<evidence type="ECO:0000256" key="1">
    <source>
        <dbReference type="SAM" id="MobiDB-lite"/>
    </source>
</evidence>
<name>A0A9W8CHI9_9FUNG</name>
<proteinExistence type="predicted"/>
<sequence>MIEKIHKGTAIRRKRGDTEGNESEDDQDDNKSSIYDKTPIIGIDNHNRNTSSTSLVASQNTPNPKSPANIS</sequence>
<reference evidence="2" key="1">
    <citation type="submission" date="2022-07" db="EMBL/GenBank/DDBJ databases">
        <title>Phylogenomic reconstructions and comparative analyses of Kickxellomycotina fungi.</title>
        <authorList>
            <person name="Reynolds N.K."/>
            <person name="Stajich J.E."/>
            <person name="Barry K."/>
            <person name="Grigoriev I.V."/>
            <person name="Crous P."/>
            <person name="Smith M.E."/>
        </authorList>
    </citation>
    <scope>NUCLEOTIDE SEQUENCE</scope>
    <source>
        <strain evidence="2">NBRC 105413</strain>
    </source>
</reference>
<gene>
    <name evidence="2" type="ORF">LPJ64_005987</name>
</gene>
<feature type="compositionally biased region" description="Acidic residues" evidence="1">
    <location>
        <begin position="19"/>
        <end position="28"/>
    </location>
</feature>
<dbReference type="EMBL" id="JANBOH010000472">
    <property type="protein sequence ID" value="KAJ1642134.1"/>
    <property type="molecule type" value="Genomic_DNA"/>
</dbReference>
<protein>
    <submittedName>
        <fullName evidence="2">Uncharacterized protein</fullName>
    </submittedName>
</protein>